<dbReference type="PANTHER" id="PTHR30447:SF0">
    <property type="entry name" value="FRUCTOSE-1,6-BISPHOSPHATASE 1 CLASS 2-RELATED"/>
    <property type="match status" value="1"/>
</dbReference>
<feature type="binding site" evidence="8">
    <location>
        <position position="44"/>
    </location>
    <ligand>
        <name>Mn(2+)</name>
        <dbReference type="ChEBI" id="CHEBI:29035"/>
        <label>1</label>
    </ligand>
</feature>
<dbReference type="InterPro" id="IPR004464">
    <property type="entry name" value="FBPase_class-2/SBPase"/>
</dbReference>
<comment type="similarity">
    <text evidence="2 7">Belongs to the FBPase class 2 family.</text>
</comment>
<proteinExistence type="inferred from homology"/>
<evidence type="ECO:0000313" key="10">
    <source>
        <dbReference type="Proteomes" id="UP000178615"/>
    </source>
</evidence>
<organism evidence="9 10">
    <name type="scientific">candidate division WWE3 bacterium RBG_19FT_COMBO_34_6</name>
    <dbReference type="NCBI Taxonomy" id="1802612"/>
    <lineage>
        <taxon>Bacteria</taxon>
        <taxon>Katanobacteria</taxon>
    </lineage>
</organism>
<evidence type="ECO:0000256" key="8">
    <source>
        <dbReference type="PIRSR" id="PIRSR004532-1"/>
    </source>
</evidence>
<dbReference type="GO" id="GO:0046872">
    <property type="term" value="F:metal ion binding"/>
    <property type="evidence" value="ECO:0007669"/>
    <property type="project" value="UniProtKB-KW"/>
</dbReference>
<dbReference type="Pfam" id="PF03320">
    <property type="entry name" value="FBPase_glpX"/>
    <property type="match status" value="1"/>
</dbReference>
<feature type="binding site" evidence="8">
    <location>
        <position position="71"/>
    </location>
    <ligand>
        <name>Mn(2+)</name>
        <dbReference type="ChEBI" id="CHEBI:29035"/>
        <label>2</label>
    </ligand>
</feature>
<gene>
    <name evidence="9" type="ORF">A2V49_00740</name>
</gene>
<feature type="binding site" evidence="8">
    <location>
        <position position="74"/>
    </location>
    <ligand>
        <name>Mn(2+)</name>
        <dbReference type="ChEBI" id="CHEBI:29035"/>
        <label>2</label>
    </ligand>
</feature>
<accession>A0A1F4UK70</accession>
<dbReference type="GO" id="GO:0005829">
    <property type="term" value="C:cytosol"/>
    <property type="evidence" value="ECO:0007669"/>
    <property type="project" value="TreeGrafter"/>
</dbReference>
<reference evidence="9 10" key="1">
    <citation type="journal article" date="2016" name="Nat. Commun.">
        <title>Thousands of microbial genomes shed light on interconnected biogeochemical processes in an aquifer system.</title>
        <authorList>
            <person name="Anantharaman K."/>
            <person name="Brown C.T."/>
            <person name="Hug L.A."/>
            <person name="Sharon I."/>
            <person name="Castelle C.J."/>
            <person name="Probst A.J."/>
            <person name="Thomas B.C."/>
            <person name="Singh A."/>
            <person name="Wilkins M.J."/>
            <person name="Karaoz U."/>
            <person name="Brodie E.L."/>
            <person name="Williams K.H."/>
            <person name="Hubbard S.S."/>
            <person name="Banfield J.F."/>
        </authorList>
    </citation>
    <scope>NUCLEOTIDE SEQUENCE [LARGE SCALE GENOMIC DNA]</scope>
</reference>
<evidence type="ECO:0000256" key="5">
    <source>
        <dbReference type="ARBA" id="ARBA00023211"/>
    </source>
</evidence>
<dbReference type="GO" id="GO:0030388">
    <property type="term" value="P:fructose 1,6-bisphosphate metabolic process"/>
    <property type="evidence" value="ECO:0007669"/>
    <property type="project" value="TreeGrafter"/>
</dbReference>
<dbReference type="Gene3D" id="3.40.190.90">
    <property type="match status" value="1"/>
</dbReference>
<evidence type="ECO:0000313" key="9">
    <source>
        <dbReference type="EMBL" id="OGC45378.1"/>
    </source>
</evidence>
<dbReference type="PANTHER" id="PTHR30447">
    <property type="entry name" value="FRUCTOSE-1,6-BISPHOSPHATASE CLASS 2"/>
    <property type="match status" value="1"/>
</dbReference>
<evidence type="ECO:0000256" key="3">
    <source>
        <dbReference type="ARBA" id="ARBA00022723"/>
    </source>
</evidence>
<comment type="caution">
    <text evidence="9">The sequence shown here is derived from an EMBL/GenBank/DDBJ whole genome shotgun (WGS) entry which is preliminary data.</text>
</comment>
<dbReference type="Gene3D" id="3.30.540.10">
    <property type="entry name" value="Fructose-1,6-Bisphosphatase, subunit A, domain 1"/>
    <property type="match status" value="1"/>
</dbReference>
<evidence type="ECO:0000256" key="1">
    <source>
        <dbReference type="ARBA" id="ARBA00001273"/>
    </source>
</evidence>
<dbReference type="PIRSF" id="PIRSF004532">
    <property type="entry name" value="GlpX"/>
    <property type="match status" value="1"/>
</dbReference>
<keyword evidence="3 8" id="KW-0479">Metal-binding</keyword>
<dbReference type="AlphaFoldDB" id="A0A1F4UK70"/>
<dbReference type="GO" id="GO:0006071">
    <property type="term" value="P:glycerol metabolic process"/>
    <property type="evidence" value="ECO:0007669"/>
    <property type="project" value="InterPro"/>
</dbReference>
<comment type="catalytic activity">
    <reaction evidence="1">
        <text>beta-D-fructose 1,6-bisphosphate + H2O = beta-D-fructose 6-phosphate + phosphate</text>
        <dbReference type="Rhea" id="RHEA:11064"/>
        <dbReference type="ChEBI" id="CHEBI:15377"/>
        <dbReference type="ChEBI" id="CHEBI:32966"/>
        <dbReference type="ChEBI" id="CHEBI:43474"/>
        <dbReference type="ChEBI" id="CHEBI:57634"/>
        <dbReference type="EC" id="3.1.3.11"/>
    </reaction>
</comment>
<evidence type="ECO:0000256" key="6">
    <source>
        <dbReference type="ARBA" id="ARBA00023277"/>
    </source>
</evidence>
<dbReference type="GO" id="GO:0042132">
    <property type="term" value="F:fructose 1,6-bisphosphate 1-phosphatase activity"/>
    <property type="evidence" value="ECO:0007669"/>
    <property type="project" value="UniProtKB-EC"/>
</dbReference>
<name>A0A1F4UK70_UNCKA</name>
<dbReference type="Proteomes" id="UP000178615">
    <property type="component" value="Unassembled WGS sequence"/>
</dbReference>
<keyword evidence="4" id="KW-0378">Hydrolase</keyword>
<feature type="binding site" evidence="8">
    <location>
        <position position="200"/>
    </location>
    <ligand>
        <name>Mn(2+)</name>
        <dbReference type="ChEBI" id="CHEBI:29035"/>
        <label>2</label>
    </ligand>
</feature>
<keyword evidence="5 8" id="KW-0464">Manganese</keyword>
<dbReference type="EMBL" id="MEUV01000041">
    <property type="protein sequence ID" value="OGC45378.1"/>
    <property type="molecule type" value="Genomic_DNA"/>
</dbReference>
<evidence type="ECO:0000256" key="4">
    <source>
        <dbReference type="ARBA" id="ARBA00022801"/>
    </source>
</evidence>
<comment type="cofactor">
    <cofactor evidence="8">
        <name>Mn(2+)</name>
        <dbReference type="ChEBI" id="CHEBI:29035"/>
    </cofactor>
</comment>
<evidence type="ECO:0000256" key="2">
    <source>
        <dbReference type="ARBA" id="ARBA00008989"/>
    </source>
</evidence>
<feature type="binding site" evidence="8">
    <location>
        <position position="19"/>
    </location>
    <ligand>
        <name>Mn(2+)</name>
        <dbReference type="ChEBI" id="CHEBI:29035"/>
        <label>1</label>
    </ligand>
</feature>
<protein>
    <recommendedName>
        <fullName evidence="7">Fructose-1,6-bisphosphatase</fullName>
    </recommendedName>
</protein>
<dbReference type="SUPFAM" id="SSF56655">
    <property type="entry name" value="Carbohydrate phosphatase"/>
    <property type="match status" value="1"/>
</dbReference>
<evidence type="ECO:0000256" key="7">
    <source>
        <dbReference type="PIRNR" id="PIRNR004532"/>
    </source>
</evidence>
<dbReference type="GO" id="GO:0006094">
    <property type="term" value="P:gluconeogenesis"/>
    <property type="evidence" value="ECO:0007669"/>
    <property type="project" value="InterPro"/>
</dbReference>
<sequence>MAAISSARAAGHGDKHLADQAAVTSMREQLAAISWITAVVKIGEGERDEAPMLFIGEKIGSGSLQIDIAVDPLENTNATSKLGPNALCVLAAAPSGGLIAASDGYMNKLIVGPKVAGKISIRNTVEKNIAIIAKALRREVDDLTITILDRKPRNEDLIDRVIKTGARAQVIPDGDLFPGVLSCISGASTHALMGIGASPEGVISAAAVKLLGGEMQAVFWPKDDDDKIRLTKMGIDLNKVYFHNDLALGNELIFCVTAVTQLGSATKSILDGVSFFGGAAITNSLVITAGVMQKINTIHILDPKEFVRSKSEYRLF</sequence>
<keyword evidence="6 7" id="KW-0119">Carbohydrate metabolism</keyword>